<gene>
    <name evidence="1" type="ordered locus">GTNG_3019</name>
</gene>
<dbReference type="KEGG" id="gtn:GTNG_3019"/>
<dbReference type="EMBL" id="CP000557">
    <property type="protein sequence ID" value="ABO68364.1"/>
    <property type="molecule type" value="Genomic_DNA"/>
</dbReference>
<protein>
    <submittedName>
        <fullName evidence="1">Uncharacterized protein</fullName>
    </submittedName>
</protein>
<organism evidence="1 2">
    <name type="scientific">Geobacillus thermodenitrificans (strain NG80-2)</name>
    <dbReference type="NCBI Taxonomy" id="420246"/>
    <lineage>
        <taxon>Bacteria</taxon>
        <taxon>Bacillati</taxon>
        <taxon>Bacillota</taxon>
        <taxon>Bacilli</taxon>
        <taxon>Bacillales</taxon>
        <taxon>Anoxybacillaceae</taxon>
        <taxon>Geobacillus</taxon>
    </lineage>
</organism>
<dbReference type="Proteomes" id="UP000001578">
    <property type="component" value="Chromosome"/>
</dbReference>
<proteinExistence type="predicted"/>
<reference evidence="1 2" key="1">
    <citation type="journal article" date="2007" name="Proc. Natl. Acad. Sci. U.S.A.">
        <title>Genome and proteome of long-chain alkane degrading Geobacillus thermodenitrificans NG80-2 isolated from a deep-subsurface oil reservoir.</title>
        <authorList>
            <person name="Feng L."/>
            <person name="Wang W."/>
            <person name="Cheng J."/>
            <person name="Ren Y."/>
            <person name="Zhao G."/>
            <person name="Gao C."/>
            <person name="Tang Y."/>
            <person name="Liu X."/>
            <person name="Han W."/>
            <person name="Peng X."/>
            <person name="Liu R."/>
            <person name="Wang L."/>
        </authorList>
    </citation>
    <scope>NUCLEOTIDE SEQUENCE [LARGE SCALE GENOMIC DNA]</scope>
    <source>
        <strain evidence="1 2">NG80-2</strain>
    </source>
</reference>
<dbReference type="AlphaFoldDB" id="A4ISR0"/>
<sequence length="97" mass="11202">MPVDARLHGPLFILTNDGKQVNRQGHLFYASACSVTKCLPMVFSRRRWTEFLVSSFLGGEGVCPSAVTKFFVCFRRQYGILLFDEFYGRRRTEWGNN</sequence>
<evidence type="ECO:0000313" key="2">
    <source>
        <dbReference type="Proteomes" id="UP000001578"/>
    </source>
</evidence>
<accession>A4ISR0</accession>
<dbReference type="HOGENOM" id="CLU_2342769_0_0_9"/>
<name>A4ISR0_GEOTN</name>
<evidence type="ECO:0000313" key="1">
    <source>
        <dbReference type="EMBL" id="ABO68364.1"/>
    </source>
</evidence>